<feature type="domain" description="N-acetyltransferase" evidence="1">
    <location>
        <begin position="22"/>
        <end position="192"/>
    </location>
</feature>
<dbReference type="RefSeq" id="WP_344791546.1">
    <property type="nucleotide sequence ID" value="NZ_BAABBV010000001.1"/>
</dbReference>
<organism evidence="2 3">
    <name type="scientific">Gryllotalpicola daejeonensis</name>
    <dbReference type="NCBI Taxonomy" id="993087"/>
    <lineage>
        <taxon>Bacteria</taxon>
        <taxon>Bacillati</taxon>
        <taxon>Actinomycetota</taxon>
        <taxon>Actinomycetes</taxon>
        <taxon>Micrococcales</taxon>
        <taxon>Microbacteriaceae</taxon>
        <taxon>Gryllotalpicola</taxon>
    </lineage>
</organism>
<dbReference type="SUPFAM" id="SSF55729">
    <property type="entry name" value="Acyl-CoA N-acyltransferases (Nat)"/>
    <property type="match status" value="1"/>
</dbReference>
<reference evidence="2" key="2">
    <citation type="submission" date="2023-12" db="EMBL/GenBank/DDBJ databases">
        <authorList>
            <person name="Sun Q."/>
            <person name="Inoue M."/>
        </authorList>
    </citation>
    <scope>NUCLEOTIDE SEQUENCE</scope>
    <source>
        <strain evidence="2">JCM 17590</strain>
    </source>
</reference>
<reference evidence="2" key="1">
    <citation type="journal article" date="2014" name="Int. J. Syst. Evol. Microbiol.">
        <title>Complete genome of a new Firmicutes species belonging to the dominant human colonic microbiota ('Ruminococcus bicirculans') reveals two chromosomes and a selective capacity to utilize plant glucans.</title>
        <authorList>
            <consortium name="NISC Comparative Sequencing Program"/>
            <person name="Wegmann U."/>
            <person name="Louis P."/>
            <person name="Goesmann A."/>
            <person name="Henrissat B."/>
            <person name="Duncan S.H."/>
            <person name="Flint H.J."/>
        </authorList>
    </citation>
    <scope>NUCLEOTIDE SEQUENCE</scope>
    <source>
        <strain evidence="2">JCM 17590</strain>
    </source>
</reference>
<keyword evidence="3" id="KW-1185">Reference proteome</keyword>
<sequence length="227" mass="24537">MASEALIKLWQAAGVRATAGDLELRWIDDDLLVDLAELAGRGVHDPEAMPFYTPWTRGTPDQVARSVLKYQWSIRQNVGPKLTLEFAVLVGGVVVGSQGASGTQWTVLRSVETGSWLGREFQGRGIGTRMRVLMLHLLFDGLGAHDVTSGAFADNAASNAVSRKVGYEEDGITRMAREGTAAVANRFRITREKWDAVREANFALLGATPTLDGVEALRAQLEAPSGT</sequence>
<protein>
    <submittedName>
        <fullName evidence="2">GNAT family protein</fullName>
    </submittedName>
</protein>
<accession>A0ABP7ZKF7</accession>
<dbReference type="Gene3D" id="3.40.630.30">
    <property type="match status" value="1"/>
</dbReference>
<evidence type="ECO:0000259" key="1">
    <source>
        <dbReference type="PROSITE" id="PS51186"/>
    </source>
</evidence>
<proteinExistence type="predicted"/>
<dbReference type="Pfam" id="PF13302">
    <property type="entry name" value="Acetyltransf_3"/>
    <property type="match status" value="1"/>
</dbReference>
<dbReference type="EMBL" id="BAABBV010000001">
    <property type="protein sequence ID" value="GAA4161504.1"/>
    <property type="molecule type" value="Genomic_DNA"/>
</dbReference>
<gene>
    <name evidence="2" type="ORF">GCM10022286_19200</name>
</gene>
<dbReference type="PROSITE" id="PS51186">
    <property type="entry name" value="GNAT"/>
    <property type="match status" value="1"/>
</dbReference>
<name>A0ABP7ZKF7_9MICO</name>
<dbReference type="InterPro" id="IPR016181">
    <property type="entry name" value="Acyl_CoA_acyltransferase"/>
</dbReference>
<evidence type="ECO:0000313" key="3">
    <source>
        <dbReference type="Proteomes" id="UP001415169"/>
    </source>
</evidence>
<dbReference type="PANTHER" id="PTHR43441">
    <property type="entry name" value="RIBOSOMAL-PROTEIN-SERINE ACETYLTRANSFERASE"/>
    <property type="match status" value="1"/>
</dbReference>
<dbReference type="PANTHER" id="PTHR43441:SF11">
    <property type="entry name" value="RIBOSOMAL-PROTEIN-SERINE ACETYLTRANSFERASE"/>
    <property type="match status" value="1"/>
</dbReference>
<dbReference type="InterPro" id="IPR000182">
    <property type="entry name" value="GNAT_dom"/>
</dbReference>
<dbReference type="Proteomes" id="UP001415169">
    <property type="component" value="Unassembled WGS sequence"/>
</dbReference>
<dbReference type="InterPro" id="IPR051908">
    <property type="entry name" value="Ribosomal_N-acetyltransferase"/>
</dbReference>
<comment type="caution">
    <text evidence="2">The sequence shown here is derived from an EMBL/GenBank/DDBJ whole genome shotgun (WGS) entry which is preliminary data.</text>
</comment>
<evidence type="ECO:0000313" key="2">
    <source>
        <dbReference type="EMBL" id="GAA4161504.1"/>
    </source>
</evidence>